<reference evidence="1" key="1">
    <citation type="submission" date="2023-02" db="EMBL/GenBank/DDBJ databases">
        <authorList>
            <person name="Palmer J.M."/>
        </authorList>
    </citation>
    <scope>NUCLEOTIDE SEQUENCE</scope>
    <source>
        <strain evidence="1">FW57</strain>
    </source>
</reference>
<accession>A0AAD4HYW5</accession>
<comment type="caution">
    <text evidence="1">The sequence shown here is derived from an EMBL/GenBank/DDBJ whole genome shotgun (WGS) entry which is preliminary data.</text>
</comment>
<evidence type="ECO:0000313" key="1">
    <source>
        <dbReference type="EMBL" id="KAG7287745.1"/>
    </source>
</evidence>
<name>A0AAD4HYW5_9PEZI</name>
<proteinExistence type="predicted"/>
<organism evidence="1 2">
    <name type="scientific">Staphylotrichum longicolle</name>
    <dbReference type="NCBI Taxonomy" id="669026"/>
    <lineage>
        <taxon>Eukaryota</taxon>
        <taxon>Fungi</taxon>
        <taxon>Dikarya</taxon>
        <taxon>Ascomycota</taxon>
        <taxon>Pezizomycotina</taxon>
        <taxon>Sordariomycetes</taxon>
        <taxon>Sordariomycetidae</taxon>
        <taxon>Sordariales</taxon>
        <taxon>Chaetomiaceae</taxon>
        <taxon>Staphylotrichum</taxon>
    </lineage>
</organism>
<dbReference type="AlphaFoldDB" id="A0AAD4HYW5"/>
<dbReference type="EMBL" id="JAHCVI010000003">
    <property type="protein sequence ID" value="KAG7287745.1"/>
    <property type="molecule type" value="Genomic_DNA"/>
</dbReference>
<protein>
    <submittedName>
        <fullName evidence="1">Uncharacterized protein</fullName>
    </submittedName>
</protein>
<sequence>MEGGPQSVHLFVKELTTLAVKLDIFAAKTDHLYPHYLPHYTPQACPRGCGCLVVSEDAATDCDRVPLTDGVGCTDGVNGVQGVEGMESVESVEAMEGVEGTEGMEGVEGVEGTDAGDGEEVHRVEEVSCTVGPGTPPQEPVAISLPRLPDALDSDCALDDYKPGHTAIRLLAQKVFDHLAGTDAVDEEEVHYVDEVHRVEEGGCIVGPGTPPQEPVAISVLRPPDALDIGYALDDCKSDHTAMRLLAQKAFDYMAGTDAVDEEEVHREKEVTDDLARDFVHVFFNDMLRTTGKRVWEIIFSAGYYKPTRYTSYNQTDPTAPPVIRRLFASLSSLEMGPTGRLNPIDVLA</sequence>
<evidence type="ECO:0000313" key="2">
    <source>
        <dbReference type="Proteomes" id="UP001197093"/>
    </source>
</evidence>
<gene>
    <name evidence="1" type="ORF">NEMBOFW57_007259</name>
</gene>
<keyword evidence="2" id="KW-1185">Reference proteome</keyword>
<dbReference type="Proteomes" id="UP001197093">
    <property type="component" value="Unassembled WGS sequence"/>
</dbReference>